<feature type="region of interest" description="Disordered" evidence="1">
    <location>
        <begin position="69"/>
        <end position="100"/>
    </location>
</feature>
<sequence>MLNPAPGTWLCTDVAVPPHRVSINARLPDCATPAPFCARLIRAVDVQLRHEDSSHRIDGRVSRPLARCPLDPLPRVGVTNSTRPKRQSQSPRPPWTHPPAWQTLTHVSTQRAIHRTSADALPPRSVRPYRRRHLCAFAKNGSTDESAITQPLVLTAALLANNPRHTPARRLQGFTTSLSRPAASPSLNPASPHAHAPLTAKPRPAFRTRLSVSSLLLTSQPAIETRPLCEEGVFASARIPLHGHTPRALARFPLDALPLAGDVLTSSHMCRTRDTHDANLSIVAPTERDWGCARKAPYAPHGAGSVCADAPRIQYVVLHDPD</sequence>
<dbReference type="Proteomes" id="UP000623467">
    <property type="component" value="Unassembled WGS sequence"/>
</dbReference>
<protein>
    <submittedName>
        <fullName evidence="2">Uncharacterized protein</fullName>
    </submittedName>
</protein>
<proteinExistence type="predicted"/>
<name>A0A8H6YX62_9AGAR</name>
<keyword evidence="3" id="KW-1185">Reference proteome</keyword>
<evidence type="ECO:0000256" key="1">
    <source>
        <dbReference type="SAM" id="MobiDB-lite"/>
    </source>
</evidence>
<evidence type="ECO:0000313" key="3">
    <source>
        <dbReference type="Proteomes" id="UP000623467"/>
    </source>
</evidence>
<evidence type="ECO:0000313" key="2">
    <source>
        <dbReference type="EMBL" id="KAF7366562.1"/>
    </source>
</evidence>
<feature type="compositionally biased region" description="Low complexity" evidence="1">
    <location>
        <begin position="178"/>
        <end position="198"/>
    </location>
</feature>
<organism evidence="2 3">
    <name type="scientific">Mycena sanguinolenta</name>
    <dbReference type="NCBI Taxonomy" id="230812"/>
    <lineage>
        <taxon>Eukaryota</taxon>
        <taxon>Fungi</taxon>
        <taxon>Dikarya</taxon>
        <taxon>Basidiomycota</taxon>
        <taxon>Agaricomycotina</taxon>
        <taxon>Agaricomycetes</taxon>
        <taxon>Agaricomycetidae</taxon>
        <taxon>Agaricales</taxon>
        <taxon>Marasmiineae</taxon>
        <taxon>Mycenaceae</taxon>
        <taxon>Mycena</taxon>
    </lineage>
</organism>
<dbReference type="AlphaFoldDB" id="A0A8H6YX62"/>
<accession>A0A8H6YX62</accession>
<dbReference type="EMBL" id="JACAZH010000006">
    <property type="protein sequence ID" value="KAF7366562.1"/>
    <property type="molecule type" value="Genomic_DNA"/>
</dbReference>
<comment type="caution">
    <text evidence="2">The sequence shown here is derived from an EMBL/GenBank/DDBJ whole genome shotgun (WGS) entry which is preliminary data.</text>
</comment>
<feature type="region of interest" description="Disordered" evidence="1">
    <location>
        <begin position="178"/>
        <end position="200"/>
    </location>
</feature>
<gene>
    <name evidence="2" type="ORF">MSAN_00913600</name>
</gene>
<reference evidence="2" key="1">
    <citation type="submission" date="2020-05" db="EMBL/GenBank/DDBJ databases">
        <title>Mycena genomes resolve the evolution of fungal bioluminescence.</title>
        <authorList>
            <person name="Tsai I.J."/>
        </authorList>
    </citation>
    <scope>NUCLEOTIDE SEQUENCE</scope>
    <source>
        <strain evidence="2">160909Yilan</strain>
    </source>
</reference>